<comment type="caution">
    <text evidence="1">The sequence shown here is derived from an EMBL/GenBank/DDBJ whole genome shotgun (WGS) entry which is preliminary data.</text>
</comment>
<reference evidence="1" key="1">
    <citation type="submission" date="2023-04" db="EMBL/GenBank/DDBJ databases">
        <title>Black Yeasts Isolated from many extreme environments.</title>
        <authorList>
            <person name="Coleine C."/>
            <person name="Stajich J.E."/>
            <person name="Selbmann L."/>
        </authorList>
    </citation>
    <scope>NUCLEOTIDE SEQUENCE</scope>
    <source>
        <strain evidence="1">CCFEE 5312</strain>
    </source>
</reference>
<proteinExistence type="predicted"/>
<gene>
    <name evidence="1" type="ORF">LTR09_012226</name>
</gene>
<dbReference type="EMBL" id="JAWDJX010000102">
    <property type="protein sequence ID" value="KAK3046277.1"/>
    <property type="molecule type" value="Genomic_DNA"/>
</dbReference>
<dbReference type="Proteomes" id="UP001271007">
    <property type="component" value="Unassembled WGS sequence"/>
</dbReference>
<protein>
    <submittedName>
        <fullName evidence="1">Uncharacterized protein</fullName>
    </submittedName>
</protein>
<keyword evidence="2" id="KW-1185">Reference proteome</keyword>
<organism evidence="1 2">
    <name type="scientific">Extremus antarcticus</name>
    <dbReference type="NCBI Taxonomy" id="702011"/>
    <lineage>
        <taxon>Eukaryota</taxon>
        <taxon>Fungi</taxon>
        <taxon>Dikarya</taxon>
        <taxon>Ascomycota</taxon>
        <taxon>Pezizomycotina</taxon>
        <taxon>Dothideomycetes</taxon>
        <taxon>Dothideomycetidae</taxon>
        <taxon>Mycosphaerellales</taxon>
        <taxon>Extremaceae</taxon>
        <taxon>Extremus</taxon>
    </lineage>
</organism>
<evidence type="ECO:0000313" key="2">
    <source>
        <dbReference type="Proteomes" id="UP001271007"/>
    </source>
</evidence>
<sequence length="231" mass="25637">MSLGFGASTLHAGCFGIQYHRRNVRPHPPSVHRHGPGPRPTTLLLTIVGILNCKVELAEQSNPYGEVIAARLLVEGLAAPLVRGSPADHVWRGQPPMYVGYANFDKEMKRWGDHRPLWLETADKGCQLVIGYSKHGVKGSEPTDFEDLDIDLGQSPALQYVALLVSHAPKEWGRSPARGLVLQPDASGRLYKRVGRFAMDVLPYENASIDPGPEENRYRRQGWRTQAMTLV</sequence>
<name>A0AAJ0G6Z2_9PEZI</name>
<dbReference type="AlphaFoldDB" id="A0AAJ0G6Z2"/>
<evidence type="ECO:0000313" key="1">
    <source>
        <dbReference type="EMBL" id="KAK3046277.1"/>
    </source>
</evidence>
<accession>A0AAJ0G6Z2</accession>